<sequence length="139" mass="15735">MNGCEARGVKAFLLQWFNALGFETRGTTVVLPKSYCKYTPKTVLEHVYFVKGAFETYGEFFMGDPHGREVIIIFKSGSKKLARSLRLLGFSPLETTDESGASRYLVLYERPDVRRFVKLIKPVVEEAHIAKALGLCPQR</sequence>
<protein>
    <recommendedName>
        <fullName evidence="5">Homing endonuclease LAGLIDADG domain-containing protein</fullName>
    </recommendedName>
</protein>
<dbReference type="AlphaFoldDB" id="A0A371QV30"/>
<evidence type="ECO:0000313" key="2">
    <source>
        <dbReference type="EMBL" id="RFB00151.1"/>
    </source>
</evidence>
<reference evidence="3 4" key="1">
    <citation type="submission" date="2017-07" db="EMBL/GenBank/DDBJ databases">
        <title>Draft genome sequence of aerobic hyperthermophilic archaea, Pyrobaculum aerophilum YKB31 and YKB32.</title>
        <authorList>
            <person name="Mochizuki T."/>
            <person name="Berliner A.J."/>
            <person name="Yoshida-Takashima Y."/>
            <person name="Takaki Y."/>
            <person name="Nunoura T."/>
            <person name="Takai K."/>
        </authorList>
    </citation>
    <scope>NUCLEOTIDE SEQUENCE [LARGE SCALE GENOMIC DNA]</scope>
    <source>
        <strain evidence="1 4">YKB31</strain>
        <strain evidence="2 3">YKB32</strain>
    </source>
</reference>
<organism evidence="1 4">
    <name type="scientific">Pyrobaculum aerophilum</name>
    <dbReference type="NCBI Taxonomy" id="13773"/>
    <lineage>
        <taxon>Archaea</taxon>
        <taxon>Thermoproteota</taxon>
        <taxon>Thermoprotei</taxon>
        <taxon>Thermoproteales</taxon>
        <taxon>Thermoproteaceae</taxon>
        <taxon>Pyrobaculum</taxon>
    </lineage>
</organism>
<dbReference type="Proteomes" id="UP000256877">
    <property type="component" value="Unassembled WGS sequence"/>
</dbReference>
<evidence type="ECO:0000313" key="3">
    <source>
        <dbReference type="Proteomes" id="UP000256877"/>
    </source>
</evidence>
<name>A0A371QV30_9CREN</name>
<gene>
    <name evidence="1" type="ORF">CGL51_12110</name>
    <name evidence="2" type="ORF">CGL52_01610</name>
</gene>
<comment type="caution">
    <text evidence="1">The sequence shown here is derived from an EMBL/GenBank/DDBJ whole genome shotgun (WGS) entry which is preliminary data.</text>
</comment>
<accession>A0A371QV30</accession>
<evidence type="ECO:0008006" key="5">
    <source>
        <dbReference type="Google" id="ProtNLM"/>
    </source>
</evidence>
<dbReference type="Proteomes" id="UP000257123">
    <property type="component" value="Unassembled WGS sequence"/>
</dbReference>
<dbReference type="EMBL" id="NMUF01000003">
    <property type="protein sequence ID" value="RFB00151.1"/>
    <property type="molecule type" value="Genomic_DNA"/>
</dbReference>
<dbReference type="EMBL" id="NMUE01000053">
    <property type="protein sequence ID" value="RFA93892.1"/>
    <property type="molecule type" value="Genomic_DNA"/>
</dbReference>
<evidence type="ECO:0000313" key="1">
    <source>
        <dbReference type="EMBL" id="RFA93892.1"/>
    </source>
</evidence>
<proteinExistence type="predicted"/>
<evidence type="ECO:0000313" key="4">
    <source>
        <dbReference type="Proteomes" id="UP000257123"/>
    </source>
</evidence>